<keyword evidence="1" id="KW-0472">Membrane</keyword>
<dbReference type="Pfam" id="PF13385">
    <property type="entry name" value="Laminin_G_3"/>
    <property type="match status" value="1"/>
</dbReference>
<accession>A0A1F7IBZ2</accession>
<name>A0A1F7IBZ2_9BACT</name>
<evidence type="ECO:0000256" key="1">
    <source>
        <dbReference type="SAM" id="Phobius"/>
    </source>
</evidence>
<comment type="caution">
    <text evidence="2">The sequence shown here is derived from an EMBL/GenBank/DDBJ whole genome shotgun (WGS) entry which is preliminary data.</text>
</comment>
<evidence type="ECO:0008006" key="4">
    <source>
        <dbReference type="Google" id="ProtNLM"/>
    </source>
</evidence>
<dbReference type="Gene3D" id="2.60.120.200">
    <property type="match status" value="1"/>
</dbReference>
<dbReference type="EMBL" id="MGAF01000025">
    <property type="protein sequence ID" value="OGK40871.1"/>
    <property type="molecule type" value="Genomic_DNA"/>
</dbReference>
<protein>
    <recommendedName>
        <fullName evidence="4">LamG-like jellyroll fold domain-containing protein</fullName>
    </recommendedName>
</protein>
<organism evidence="2 3">
    <name type="scientific">Candidatus Roizmanbacteria bacterium RIFCSPLOWO2_01_FULL_35_13</name>
    <dbReference type="NCBI Taxonomy" id="1802055"/>
    <lineage>
        <taxon>Bacteria</taxon>
        <taxon>Candidatus Roizmaniibacteriota</taxon>
    </lineage>
</organism>
<evidence type="ECO:0000313" key="3">
    <source>
        <dbReference type="Proteomes" id="UP000179270"/>
    </source>
</evidence>
<sequence>MSNNNKRNSTQKFWNSIAFLIFFIILGIVVFSAILMIFSIKRGLYSQQILKSNLQKQGDLVYKKETNRVSFENLTPTLIPFIISSSFDTSSPNDELNTVRIHNARLVKGYKGQAIYISADSKKSGEFLNNLLINKTISGNFSLSLWANRLNRGNVALVSNTNSYDGGFALVSGDNGEIYCRTSDGQTFKDTYTDYEGGYLAPGSGWHYITIVMKSGNCEIYVDGVNKTFYKINHNDIKLSGSPLILGGWDSHLYQGYLDEIELNNYALTPLEVKRKYDGFSPYSAPPP</sequence>
<reference evidence="2 3" key="1">
    <citation type="journal article" date="2016" name="Nat. Commun.">
        <title>Thousands of microbial genomes shed light on interconnected biogeochemical processes in an aquifer system.</title>
        <authorList>
            <person name="Anantharaman K."/>
            <person name="Brown C.T."/>
            <person name="Hug L.A."/>
            <person name="Sharon I."/>
            <person name="Castelle C.J."/>
            <person name="Probst A.J."/>
            <person name="Thomas B.C."/>
            <person name="Singh A."/>
            <person name="Wilkins M.J."/>
            <person name="Karaoz U."/>
            <person name="Brodie E.L."/>
            <person name="Williams K.H."/>
            <person name="Hubbard S.S."/>
            <person name="Banfield J.F."/>
        </authorList>
    </citation>
    <scope>NUCLEOTIDE SEQUENCE [LARGE SCALE GENOMIC DNA]</scope>
</reference>
<keyword evidence="1" id="KW-0812">Transmembrane</keyword>
<dbReference type="AlphaFoldDB" id="A0A1F7IBZ2"/>
<proteinExistence type="predicted"/>
<gene>
    <name evidence="2" type="ORF">A3A74_06010</name>
</gene>
<dbReference type="SUPFAM" id="SSF49899">
    <property type="entry name" value="Concanavalin A-like lectins/glucanases"/>
    <property type="match status" value="1"/>
</dbReference>
<dbReference type="InterPro" id="IPR013320">
    <property type="entry name" value="ConA-like_dom_sf"/>
</dbReference>
<feature type="transmembrane region" description="Helical" evidence="1">
    <location>
        <begin position="13"/>
        <end position="38"/>
    </location>
</feature>
<evidence type="ECO:0000313" key="2">
    <source>
        <dbReference type="EMBL" id="OGK40871.1"/>
    </source>
</evidence>
<dbReference type="Proteomes" id="UP000179270">
    <property type="component" value="Unassembled WGS sequence"/>
</dbReference>
<keyword evidence="1" id="KW-1133">Transmembrane helix</keyword>